<comment type="similarity">
    <text evidence="1">Belongs to the enoyl-CoA hydratase/isomerase family.</text>
</comment>
<dbReference type="Gene3D" id="3.10.129.10">
    <property type="entry name" value="Hotdog Thioesterase"/>
    <property type="match status" value="2"/>
</dbReference>
<dbReference type="InterPro" id="IPR029069">
    <property type="entry name" value="HotDog_dom_sf"/>
</dbReference>
<gene>
    <name evidence="4" type="ORF">GCM10009547_01380</name>
</gene>
<dbReference type="Proteomes" id="UP001500957">
    <property type="component" value="Unassembled WGS sequence"/>
</dbReference>
<evidence type="ECO:0000259" key="2">
    <source>
        <dbReference type="Pfam" id="PF01575"/>
    </source>
</evidence>
<feature type="domain" description="MaoC-like" evidence="2">
    <location>
        <begin position="161"/>
        <end position="271"/>
    </location>
</feature>
<proteinExistence type="inferred from homology"/>
<dbReference type="CDD" id="cd03448">
    <property type="entry name" value="HDE_HSD"/>
    <property type="match status" value="1"/>
</dbReference>
<dbReference type="InterPro" id="IPR054357">
    <property type="entry name" value="MFE-2_N"/>
</dbReference>
<evidence type="ECO:0000259" key="3">
    <source>
        <dbReference type="Pfam" id="PF22622"/>
    </source>
</evidence>
<sequence length="283" mass="30264">MPIDPEKALGAEAAPVRTTWQATDVILYQLGLGAGRERPTDPAELRYVYEQGLTVLPTFAVVPGLKAIGDPNDFPGIDFDLSRLLHAEHEVRVNGPIAKRGSVTSTTRVAEVWDKGKNALVVLEVNSADEDGQVQFINRLTMFLRGEGGFGGEPGPDTTVAVPDRSPDHTLRSSTDPAQALLYRLSGDLNPLHADPEFARKAGFEAPILHGLCSYGVVGKAVVDAALGGAVERVRAYRARFSGIVTPGDVLTTSVWEDGDRLLFTSSVGDRPVLTNGVLEVVV</sequence>
<evidence type="ECO:0000313" key="5">
    <source>
        <dbReference type="Proteomes" id="UP001500957"/>
    </source>
</evidence>
<dbReference type="SUPFAM" id="SSF54637">
    <property type="entry name" value="Thioesterase/thiol ester dehydrase-isomerase"/>
    <property type="match status" value="2"/>
</dbReference>
<dbReference type="InterPro" id="IPR002539">
    <property type="entry name" value="MaoC-like_dom"/>
</dbReference>
<evidence type="ECO:0000256" key="1">
    <source>
        <dbReference type="ARBA" id="ARBA00005254"/>
    </source>
</evidence>
<comment type="caution">
    <text evidence="4">The sequence shown here is derived from an EMBL/GenBank/DDBJ whole genome shotgun (WGS) entry which is preliminary data.</text>
</comment>
<organism evidence="4 5">
    <name type="scientific">Sporichthya brevicatena</name>
    <dbReference type="NCBI Taxonomy" id="171442"/>
    <lineage>
        <taxon>Bacteria</taxon>
        <taxon>Bacillati</taxon>
        <taxon>Actinomycetota</taxon>
        <taxon>Actinomycetes</taxon>
        <taxon>Sporichthyales</taxon>
        <taxon>Sporichthyaceae</taxon>
        <taxon>Sporichthya</taxon>
    </lineage>
</organism>
<keyword evidence="5" id="KW-1185">Reference proteome</keyword>
<reference evidence="4 5" key="1">
    <citation type="journal article" date="2019" name="Int. J. Syst. Evol. Microbiol.">
        <title>The Global Catalogue of Microorganisms (GCM) 10K type strain sequencing project: providing services to taxonomists for standard genome sequencing and annotation.</title>
        <authorList>
            <consortium name="The Broad Institute Genomics Platform"/>
            <consortium name="The Broad Institute Genome Sequencing Center for Infectious Disease"/>
            <person name="Wu L."/>
            <person name="Ma J."/>
        </authorList>
    </citation>
    <scope>NUCLEOTIDE SEQUENCE [LARGE SCALE GENOMIC DNA]</scope>
    <source>
        <strain evidence="4 5">JCM 10671</strain>
    </source>
</reference>
<feature type="domain" description="Peroxisomal multifunctional enzyme type 2-like N-terminal" evidence="3">
    <location>
        <begin position="21"/>
        <end position="146"/>
    </location>
</feature>
<dbReference type="PANTHER" id="PTHR13078:SF59">
    <property type="entry name" value="ENOYL-COA HYDRATASE CHSH3"/>
    <property type="match status" value="1"/>
</dbReference>
<evidence type="ECO:0000313" key="4">
    <source>
        <dbReference type="EMBL" id="GAA0603507.1"/>
    </source>
</evidence>
<dbReference type="PANTHER" id="PTHR13078">
    <property type="entry name" value="PEROXISOMAL MULTIFUNCTIONAL ENZYME TYPE 2-RELATED"/>
    <property type="match status" value="1"/>
</dbReference>
<accession>A0ABN1G3Q5</accession>
<dbReference type="EMBL" id="BAAAHE010000002">
    <property type="protein sequence ID" value="GAA0603507.1"/>
    <property type="molecule type" value="Genomic_DNA"/>
</dbReference>
<dbReference type="RefSeq" id="WP_344600523.1">
    <property type="nucleotide sequence ID" value="NZ_BAAAHE010000002.1"/>
</dbReference>
<name>A0ABN1G3Q5_9ACTN</name>
<protein>
    <submittedName>
        <fullName evidence="4">MaoC/PaaZ C-terminal domain-containing protein</fullName>
    </submittedName>
</protein>
<dbReference type="Pfam" id="PF22622">
    <property type="entry name" value="MFE-2_hydrat-2_N"/>
    <property type="match status" value="1"/>
</dbReference>
<dbReference type="Pfam" id="PF01575">
    <property type="entry name" value="MaoC_dehydratas"/>
    <property type="match status" value="1"/>
</dbReference>